<dbReference type="InterPro" id="IPR006694">
    <property type="entry name" value="Fatty_acid_hydroxylase"/>
</dbReference>
<dbReference type="GO" id="GO:0008610">
    <property type="term" value="P:lipid biosynthetic process"/>
    <property type="evidence" value="ECO:0007669"/>
    <property type="project" value="InterPro"/>
</dbReference>
<dbReference type="GO" id="GO:0005506">
    <property type="term" value="F:iron ion binding"/>
    <property type="evidence" value="ECO:0007669"/>
    <property type="project" value="InterPro"/>
</dbReference>
<evidence type="ECO:0000256" key="5">
    <source>
        <dbReference type="SAM" id="Phobius"/>
    </source>
</evidence>
<evidence type="ECO:0000256" key="2">
    <source>
        <dbReference type="ARBA" id="ARBA00022692"/>
    </source>
</evidence>
<dbReference type="AlphaFoldDB" id="A0A382CQV8"/>
<comment type="subcellular location">
    <subcellularLocation>
        <location evidence="1">Membrane</location>
    </subcellularLocation>
</comment>
<evidence type="ECO:0000256" key="1">
    <source>
        <dbReference type="ARBA" id="ARBA00004370"/>
    </source>
</evidence>
<feature type="transmembrane region" description="Helical" evidence="5">
    <location>
        <begin position="24"/>
        <end position="46"/>
    </location>
</feature>
<evidence type="ECO:0000256" key="4">
    <source>
        <dbReference type="ARBA" id="ARBA00023136"/>
    </source>
</evidence>
<evidence type="ECO:0000259" key="6">
    <source>
        <dbReference type="Pfam" id="PF04116"/>
    </source>
</evidence>
<evidence type="ECO:0000313" key="7">
    <source>
        <dbReference type="EMBL" id="SVB28475.1"/>
    </source>
</evidence>
<evidence type="ECO:0000256" key="3">
    <source>
        <dbReference type="ARBA" id="ARBA00022989"/>
    </source>
</evidence>
<dbReference type="Pfam" id="PF04116">
    <property type="entry name" value="FA_hydroxylase"/>
    <property type="match status" value="1"/>
</dbReference>
<dbReference type="EMBL" id="UINC01035680">
    <property type="protein sequence ID" value="SVB28475.1"/>
    <property type="molecule type" value="Genomic_DNA"/>
</dbReference>
<dbReference type="InterPro" id="IPR050307">
    <property type="entry name" value="Sterol_Desaturase_Related"/>
</dbReference>
<reference evidence="7" key="1">
    <citation type="submission" date="2018-05" db="EMBL/GenBank/DDBJ databases">
        <authorList>
            <person name="Lanie J.A."/>
            <person name="Ng W.-L."/>
            <person name="Kazmierczak K.M."/>
            <person name="Andrzejewski T.M."/>
            <person name="Davidsen T.M."/>
            <person name="Wayne K.J."/>
            <person name="Tettelin H."/>
            <person name="Glass J.I."/>
            <person name="Rusch D."/>
            <person name="Podicherti R."/>
            <person name="Tsui H.-C.T."/>
            <person name="Winkler M.E."/>
        </authorList>
    </citation>
    <scope>NUCLEOTIDE SEQUENCE</scope>
</reference>
<protein>
    <recommendedName>
        <fullName evidence="6">Fatty acid hydroxylase domain-containing protein</fullName>
    </recommendedName>
</protein>
<proteinExistence type="predicted"/>
<accession>A0A382CQV8</accession>
<sequence>MTVSVAAIILGGSNIEVESFDQGAFSISLDWLVLEILALSLIFIPLELFFPKRENQSKFHPEWRTDLIYLFKAQLLIQYTAVAVKMPAEIFFSDLGMNEIQNLVSGLPFIAQLFLAMLVADLFQYFIHRLFHVNSFMWRFHSIHHSIRYVDWIAGSRLHLVDILITRSFSYIPLYVLGFSNDVFYFYVVIVALQAVTAHTNARIPFGLLKYVFVTPQYHHWHHSKAKETHNKNFAIHFPFIDKMFGTYHLPLDDWPKEMGLEDESFPKGYLRQQIYPFFTDPRTSTPTDQSLR</sequence>
<feature type="domain" description="Fatty acid hydroxylase" evidence="6">
    <location>
        <begin position="114"/>
        <end position="247"/>
    </location>
</feature>
<gene>
    <name evidence="7" type="ORF">METZ01_LOCUS181329</name>
</gene>
<keyword evidence="4 5" id="KW-0472">Membrane</keyword>
<dbReference type="PANTHER" id="PTHR11863">
    <property type="entry name" value="STEROL DESATURASE"/>
    <property type="match status" value="1"/>
</dbReference>
<dbReference type="GO" id="GO:0016491">
    <property type="term" value="F:oxidoreductase activity"/>
    <property type="evidence" value="ECO:0007669"/>
    <property type="project" value="InterPro"/>
</dbReference>
<keyword evidence="3 5" id="KW-1133">Transmembrane helix</keyword>
<keyword evidence="2 5" id="KW-0812">Transmembrane</keyword>
<feature type="transmembrane region" description="Helical" evidence="5">
    <location>
        <begin position="106"/>
        <end position="128"/>
    </location>
</feature>
<dbReference type="GO" id="GO:0016020">
    <property type="term" value="C:membrane"/>
    <property type="evidence" value="ECO:0007669"/>
    <property type="project" value="UniProtKB-SubCell"/>
</dbReference>
<organism evidence="7">
    <name type="scientific">marine metagenome</name>
    <dbReference type="NCBI Taxonomy" id="408172"/>
    <lineage>
        <taxon>unclassified sequences</taxon>
        <taxon>metagenomes</taxon>
        <taxon>ecological metagenomes</taxon>
    </lineage>
</organism>
<name>A0A382CQV8_9ZZZZ</name>